<dbReference type="GO" id="GO:0008757">
    <property type="term" value="F:S-adenosylmethionine-dependent methyltransferase activity"/>
    <property type="evidence" value="ECO:0007669"/>
    <property type="project" value="InterPro"/>
</dbReference>
<dbReference type="Gene3D" id="3.40.50.150">
    <property type="entry name" value="Vaccinia Virus protein VP39"/>
    <property type="match status" value="1"/>
</dbReference>
<dbReference type="InterPro" id="IPR029063">
    <property type="entry name" value="SAM-dependent_MTases_sf"/>
</dbReference>
<dbReference type="SUPFAM" id="SSF53335">
    <property type="entry name" value="S-adenosyl-L-methionine-dependent methyltransferases"/>
    <property type="match status" value="1"/>
</dbReference>
<keyword evidence="2" id="KW-0808">Transferase</keyword>
<feature type="domain" description="Methyltransferase type 11" evidence="1">
    <location>
        <begin position="41"/>
        <end position="139"/>
    </location>
</feature>
<reference evidence="2" key="1">
    <citation type="journal article" date="2021" name="PeerJ">
        <title>Extensive microbial diversity within the chicken gut microbiome revealed by metagenomics and culture.</title>
        <authorList>
            <person name="Gilroy R."/>
            <person name="Ravi A."/>
            <person name="Getino M."/>
            <person name="Pursley I."/>
            <person name="Horton D.L."/>
            <person name="Alikhan N.F."/>
            <person name="Baker D."/>
            <person name="Gharbi K."/>
            <person name="Hall N."/>
            <person name="Watson M."/>
            <person name="Adriaenssens E.M."/>
            <person name="Foster-Nyarko E."/>
            <person name="Jarju S."/>
            <person name="Secka A."/>
            <person name="Antonio M."/>
            <person name="Oren A."/>
            <person name="Chaudhuri R.R."/>
            <person name="La Ragione R."/>
            <person name="Hildebrand F."/>
            <person name="Pallen M.J."/>
        </authorList>
    </citation>
    <scope>NUCLEOTIDE SEQUENCE</scope>
    <source>
        <strain evidence="2">CHK183-1962</strain>
    </source>
</reference>
<proteinExistence type="predicted"/>
<accession>A0A9D1XC50</accession>
<dbReference type="GO" id="GO:0032259">
    <property type="term" value="P:methylation"/>
    <property type="evidence" value="ECO:0007669"/>
    <property type="project" value="UniProtKB-KW"/>
</dbReference>
<evidence type="ECO:0000313" key="2">
    <source>
        <dbReference type="EMBL" id="HIX76500.1"/>
    </source>
</evidence>
<keyword evidence="2" id="KW-0489">Methyltransferase</keyword>
<dbReference type="PANTHER" id="PTHR43591">
    <property type="entry name" value="METHYLTRANSFERASE"/>
    <property type="match status" value="1"/>
</dbReference>
<name>A0A9D1XC50_9FIRM</name>
<comment type="caution">
    <text evidence="2">The sequence shown here is derived from an EMBL/GenBank/DDBJ whole genome shotgun (WGS) entry which is preliminary data.</text>
</comment>
<gene>
    <name evidence="2" type="ORF">H9734_02725</name>
</gene>
<evidence type="ECO:0000259" key="1">
    <source>
        <dbReference type="Pfam" id="PF08241"/>
    </source>
</evidence>
<evidence type="ECO:0000313" key="3">
    <source>
        <dbReference type="Proteomes" id="UP000886890"/>
    </source>
</evidence>
<protein>
    <submittedName>
        <fullName evidence="2">Class I SAM-dependent methyltransferase</fullName>
    </submittedName>
</protein>
<dbReference type="EMBL" id="DXEK01000045">
    <property type="protein sequence ID" value="HIX76500.1"/>
    <property type="molecule type" value="Genomic_DNA"/>
</dbReference>
<dbReference type="PANTHER" id="PTHR43591:SF110">
    <property type="entry name" value="RHODANESE DOMAIN-CONTAINING PROTEIN"/>
    <property type="match status" value="1"/>
</dbReference>
<dbReference type="InterPro" id="IPR013216">
    <property type="entry name" value="Methyltransf_11"/>
</dbReference>
<dbReference type="Pfam" id="PF08241">
    <property type="entry name" value="Methyltransf_11"/>
    <property type="match status" value="1"/>
</dbReference>
<reference evidence="2" key="2">
    <citation type="submission" date="2021-04" db="EMBL/GenBank/DDBJ databases">
        <authorList>
            <person name="Gilroy R."/>
        </authorList>
    </citation>
    <scope>NUCLEOTIDE SEQUENCE</scope>
    <source>
        <strain evidence="2">CHK183-1962</strain>
    </source>
</reference>
<dbReference type="CDD" id="cd02440">
    <property type="entry name" value="AdoMet_MTases"/>
    <property type="match status" value="1"/>
</dbReference>
<sequence length="248" mass="28843">MAYYDASNEHSRLSKSKHSQIEYFITMKYLQEIIPENSRILDCCAGTGVYSFELAKCHQVVAGDLSEKHVNKMWQLQEKCPMLEEIHQLNACDMNIFEDESFDVVLCMGALYHLFDYEDRMKAIQECVRVCRKGGILVFAYLNKWGSFYNGFINNLKSMDLLYSEFDSRNHEDIFYRATADEVHEMCRTLGLECLHNIGVDHFAFLSSERIDAMSDTEYERLLEHQMKATQEPNITGVSLHGLWIGRK</sequence>
<dbReference type="Proteomes" id="UP000886890">
    <property type="component" value="Unassembled WGS sequence"/>
</dbReference>
<organism evidence="2 3">
    <name type="scientific">Candidatus Fusicatenibacter merdavium</name>
    <dbReference type="NCBI Taxonomy" id="2838600"/>
    <lineage>
        <taxon>Bacteria</taxon>
        <taxon>Bacillati</taxon>
        <taxon>Bacillota</taxon>
        <taxon>Clostridia</taxon>
        <taxon>Lachnospirales</taxon>
        <taxon>Lachnospiraceae</taxon>
        <taxon>Fusicatenibacter</taxon>
    </lineage>
</organism>
<dbReference type="AlphaFoldDB" id="A0A9D1XC50"/>